<evidence type="ECO:0000256" key="5">
    <source>
        <dbReference type="ARBA" id="ARBA00022898"/>
    </source>
</evidence>
<dbReference type="RefSeq" id="WP_334314827.1">
    <property type="nucleotide sequence ID" value="NZ_CP065938.1"/>
</dbReference>
<dbReference type="InterPro" id="IPR015422">
    <property type="entry name" value="PyrdxlP-dep_Trfase_small"/>
</dbReference>
<dbReference type="Gene3D" id="3.40.640.10">
    <property type="entry name" value="Type I PLP-dependent aspartate aminotransferase-like (Major domain)"/>
    <property type="match status" value="1"/>
</dbReference>
<evidence type="ECO:0000256" key="4">
    <source>
        <dbReference type="ARBA" id="ARBA00022679"/>
    </source>
</evidence>
<dbReference type="InterPro" id="IPR050596">
    <property type="entry name" value="AspAT/PAT-like"/>
</dbReference>
<dbReference type="Gene3D" id="3.90.1150.10">
    <property type="entry name" value="Aspartate Aminotransferase, domain 1"/>
    <property type="match status" value="1"/>
</dbReference>
<dbReference type="InterPro" id="IPR004839">
    <property type="entry name" value="Aminotransferase_I/II_large"/>
</dbReference>
<keyword evidence="3 7" id="KW-0032">Aminotransferase</keyword>
<proteinExistence type="inferred from homology"/>
<comment type="cofactor">
    <cofactor evidence="1">
        <name>pyridoxal 5'-phosphate</name>
        <dbReference type="ChEBI" id="CHEBI:597326"/>
    </cofactor>
</comment>
<reference evidence="7" key="1">
    <citation type="submission" date="2020-12" db="EMBL/GenBank/DDBJ databases">
        <title>Taurinivorans muris gen. nov., sp. nov., fundamental and realized metabolic niche of a ubiquitous sulfidogenic bacterium in the murine intestine.</title>
        <authorList>
            <person name="Ye H."/>
            <person name="Hanson B.T."/>
            <person name="Loy A."/>
        </authorList>
    </citation>
    <scope>NUCLEOTIDE SEQUENCE</scope>
    <source>
        <strain evidence="7">LT0009</strain>
    </source>
</reference>
<comment type="similarity">
    <text evidence="2">Belongs to the class-I pyridoxal-phosphate-dependent aminotransferase family.</text>
</comment>
<protein>
    <submittedName>
        <fullName evidence="7">Aminotransferase class I/II-fold pyridoxal phosphate-dependent enzyme</fullName>
    </submittedName>
</protein>
<feature type="domain" description="Aminotransferase class I/classII large" evidence="6">
    <location>
        <begin position="37"/>
        <end position="391"/>
    </location>
</feature>
<dbReference type="EMBL" id="CP065938">
    <property type="protein sequence ID" value="UWX05257.1"/>
    <property type="molecule type" value="Genomic_DNA"/>
</dbReference>
<dbReference type="CDD" id="cd00609">
    <property type="entry name" value="AAT_like"/>
    <property type="match status" value="1"/>
</dbReference>
<name>A0ABY5Y0L7_9BACT</name>
<evidence type="ECO:0000313" key="7">
    <source>
        <dbReference type="EMBL" id="UWX05257.1"/>
    </source>
</evidence>
<dbReference type="InterPro" id="IPR015421">
    <property type="entry name" value="PyrdxlP-dep_Trfase_major"/>
</dbReference>
<dbReference type="InterPro" id="IPR015424">
    <property type="entry name" value="PyrdxlP-dep_Trfase"/>
</dbReference>
<keyword evidence="5" id="KW-0663">Pyridoxal phosphate</keyword>
<evidence type="ECO:0000256" key="2">
    <source>
        <dbReference type="ARBA" id="ARBA00007441"/>
    </source>
</evidence>
<gene>
    <name evidence="7" type="ORF">JBF11_07300</name>
</gene>
<dbReference type="PANTHER" id="PTHR46383">
    <property type="entry name" value="ASPARTATE AMINOTRANSFERASE"/>
    <property type="match status" value="1"/>
</dbReference>
<accession>A0ABY5Y0L7</accession>
<organism evidence="7 8">
    <name type="scientific">Taurinivorans muris</name>
    <dbReference type="NCBI Taxonomy" id="2787751"/>
    <lineage>
        <taxon>Bacteria</taxon>
        <taxon>Pseudomonadati</taxon>
        <taxon>Thermodesulfobacteriota</taxon>
        <taxon>Desulfovibrionia</taxon>
        <taxon>Desulfovibrionales</taxon>
        <taxon>Desulfovibrionaceae</taxon>
        <taxon>Taurinivorans</taxon>
    </lineage>
</organism>
<keyword evidence="4" id="KW-0808">Transferase</keyword>
<evidence type="ECO:0000256" key="3">
    <source>
        <dbReference type="ARBA" id="ARBA00022576"/>
    </source>
</evidence>
<sequence>MLSKRMNKLGTENAFQVALRAARHQEEGNIVYPFHLGDLNFKTPEPVTEAMFKAVRDGKTGYCPAAGIMPLRAALAEEINATRKTAFTPESVLIQTGGKPVIAKFLLGFMNEGDEVLFPNPGFPIYESFIEFLGGTAKPYGFLETERGYAIDIEALEKAITPKTTCIIVNDFQNPTGSEASKEEREKLAELILKHNLTALIDEAYFDIRYEGKSTSVLEIEEVREHCVLLYTFSKKFAMTGWRVGAMIAPEKYIPQLSKLNVNIESCTPHFTQYGALAALALPESENKKIIDELRIRRDLAVTLLNEVDGVHCPSPNCAFYLYPNVTKLMAKKGFGGDYAAFAEDVLVKTGVSFCTREHFGKKQAHETENFVRLAFSGVNAEQIAKACKALKEYAQ</sequence>
<dbReference type="Proteomes" id="UP001058120">
    <property type="component" value="Chromosome"/>
</dbReference>
<dbReference type="GO" id="GO:0008483">
    <property type="term" value="F:transaminase activity"/>
    <property type="evidence" value="ECO:0007669"/>
    <property type="project" value="UniProtKB-KW"/>
</dbReference>
<dbReference type="SUPFAM" id="SSF53383">
    <property type="entry name" value="PLP-dependent transferases"/>
    <property type="match status" value="1"/>
</dbReference>
<evidence type="ECO:0000313" key="8">
    <source>
        <dbReference type="Proteomes" id="UP001058120"/>
    </source>
</evidence>
<evidence type="ECO:0000259" key="6">
    <source>
        <dbReference type="Pfam" id="PF00155"/>
    </source>
</evidence>
<evidence type="ECO:0000256" key="1">
    <source>
        <dbReference type="ARBA" id="ARBA00001933"/>
    </source>
</evidence>
<keyword evidence="8" id="KW-1185">Reference proteome</keyword>
<dbReference type="Pfam" id="PF00155">
    <property type="entry name" value="Aminotran_1_2"/>
    <property type="match status" value="1"/>
</dbReference>